<dbReference type="InterPro" id="IPR003593">
    <property type="entry name" value="AAA+_ATPase"/>
</dbReference>
<dbReference type="InterPro" id="IPR027417">
    <property type="entry name" value="P-loop_NTPase"/>
</dbReference>
<name>A0A7D4SNU4_9GAMM</name>
<protein>
    <submittedName>
        <fullName evidence="6">ABC transporter ATP-binding protein</fullName>
    </submittedName>
</protein>
<dbReference type="InterPro" id="IPR050153">
    <property type="entry name" value="Metal_Ion_Import_ABC"/>
</dbReference>
<proteinExistence type="inferred from homology"/>
<reference evidence="6 7" key="1">
    <citation type="submission" date="2020-05" db="EMBL/GenBank/DDBJ databases">
        <title>Thiomicrorhabdus sediminis sp.nov. and Thiomicrorhabdus xiamenensis sp.nov., novel sulfur-oxidizing bacteria isolated from coastal sediment.</title>
        <authorList>
            <person name="Liu X."/>
        </authorList>
    </citation>
    <scope>NUCLEOTIDE SEQUENCE [LARGE SCALE GENOMIC DNA]</scope>
    <source>
        <strain evidence="6 7">G2</strain>
    </source>
</reference>
<feature type="domain" description="ABC transporter" evidence="5">
    <location>
        <begin position="35"/>
        <end position="270"/>
    </location>
</feature>
<sequence length="279" mass="30917">MKFFNRSLNVHRSEWPHSSAPAVQNQASNSLRPLLTADGLAARQGCKNIFSDIALHLNSGEVVALLGPNGCGKTTLLRTMLGFHPKSAGRVEINGQDSSQLSAEQIAQWISYVPQYHRTAFGYPVIDMVLMATRGAKTSWIKSSAEQYDTAIEALKWLHIEHLAHRPYTELSGGQRQMVLIARAFAQNTPLIMMDEPTNGLDYGNQIKLLEKITQLKIAGRTVLFTTHHPEHAIGAASRAITMYNGRILKNGPPDEVLQAHDIQRLYQLSSNQLPANVF</sequence>
<accession>A0A7D4SNU4</accession>
<dbReference type="AlphaFoldDB" id="A0A7D4SNU4"/>
<dbReference type="PANTHER" id="PTHR42734:SF6">
    <property type="entry name" value="MOLYBDATE IMPORT ATP-BINDING PROTEIN MOLC"/>
    <property type="match status" value="1"/>
</dbReference>
<evidence type="ECO:0000256" key="1">
    <source>
        <dbReference type="ARBA" id="ARBA00005417"/>
    </source>
</evidence>
<dbReference type="PROSITE" id="PS00211">
    <property type="entry name" value="ABC_TRANSPORTER_1"/>
    <property type="match status" value="1"/>
</dbReference>
<dbReference type="PANTHER" id="PTHR42734">
    <property type="entry name" value="METAL TRANSPORT SYSTEM ATP-BINDING PROTEIN TM_0124-RELATED"/>
    <property type="match status" value="1"/>
</dbReference>
<dbReference type="Proteomes" id="UP000504724">
    <property type="component" value="Chromosome"/>
</dbReference>
<comment type="similarity">
    <text evidence="1">Belongs to the ABC transporter superfamily.</text>
</comment>
<evidence type="ECO:0000313" key="7">
    <source>
        <dbReference type="Proteomes" id="UP000504724"/>
    </source>
</evidence>
<keyword evidence="4 6" id="KW-0067">ATP-binding</keyword>
<evidence type="ECO:0000256" key="4">
    <source>
        <dbReference type="ARBA" id="ARBA00022840"/>
    </source>
</evidence>
<dbReference type="GO" id="GO:0005524">
    <property type="term" value="F:ATP binding"/>
    <property type="evidence" value="ECO:0007669"/>
    <property type="project" value="UniProtKB-KW"/>
</dbReference>
<dbReference type="Gene3D" id="3.40.50.300">
    <property type="entry name" value="P-loop containing nucleotide triphosphate hydrolases"/>
    <property type="match status" value="1"/>
</dbReference>
<evidence type="ECO:0000313" key="6">
    <source>
        <dbReference type="EMBL" id="QKI89801.1"/>
    </source>
</evidence>
<evidence type="ECO:0000259" key="5">
    <source>
        <dbReference type="PROSITE" id="PS50893"/>
    </source>
</evidence>
<dbReference type="PROSITE" id="PS50893">
    <property type="entry name" value="ABC_TRANSPORTER_2"/>
    <property type="match status" value="1"/>
</dbReference>
<dbReference type="InterPro" id="IPR003439">
    <property type="entry name" value="ABC_transporter-like_ATP-bd"/>
</dbReference>
<dbReference type="CDD" id="cd03214">
    <property type="entry name" value="ABC_Iron-Siderophores_B12_Hemin"/>
    <property type="match status" value="1"/>
</dbReference>
<keyword evidence="3" id="KW-0547">Nucleotide-binding</keyword>
<gene>
    <name evidence="6" type="ORF">HQN79_09570</name>
</gene>
<organism evidence="6 7">
    <name type="scientific">Thiomicrorhabdus xiamenensis</name>
    <dbReference type="NCBI Taxonomy" id="2739063"/>
    <lineage>
        <taxon>Bacteria</taxon>
        <taxon>Pseudomonadati</taxon>
        <taxon>Pseudomonadota</taxon>
        <taxon>Gammaproteobacteria</taxon>
        <taxon>Thiotrichales</taxon>
        <taxon>Piscirickettsiaceae</taxon>
        <taxon>Thiomicrorhabdus</taxon>
    </lineage>
</organism>
<dbReference type="SUPFAM" id="SSF52540">
    <property type="entry name" value="P-loop containing nucleoside triphosphate hydrolases"/>
    <property type="match status" value="1"/>
</dbReference>
<dbReference type="Pfam" id="PF00005">
    <property type="entry name" value="ABC_tran"/>
    <property type="match status" value="1"/>
</dbReference>
<evidence type="ECO:0000256" key="3">
    <source>
        <dbReference type="ARBA" id="ARBA00022741"/>
    </source>
</evidence>
<keyword evidence="2" id="KW-0813">Transport</keyword>
<dbReference type="GO" id="GO:0016887">
    <property type="term" value="F:ATP hydrolysis activity"/>
    <property type="evidence" value="ECO:0007669"/>
    <property type="project" value="InterPro"/>
</dbReference>
<dbReference type="RefSeq" id="WP_173285950.1">
    <property type="nucleotide sequence ID" value="NZ_CP054020.1"/>
</dbReference>
<dbReference type="SMART" id="SM00382">
    <property type="entry name" value="AAA"/>
    <property type="match status" value="1"/>
</dbReference>
<evidence type="ECO:0000256" key="2">
    <source>
        <dbReference type="ARBA" id="ARBA00022448"/>
    </source>
</evidence>
<keyword evidence="7" id="KW-1185">Reference proteome</keyword>
<dbReference type="FunFam" id="3.40.50.300:FF:000134">
    <property type="entry name" value="Iron-enterobactin ABC transporter ATP-binding protein"/>
    <property type="match status" value="1"/>
</dbReference>
<dbReference type="EMBL" id="CP054020">
    <property type="protein sequence ID" value="QKI89801.1"/>
    <property type="molecule type" value="Genomic_DNA"/>
</dbReference>
<dbReference type="InterPro" id="IPR017871">
    <property type="entry name" value="ABC_transporter-like_CS"/>
</dbReference>
<dbReference type="KEGG" id="txa:HQN79_09570"/>